<comment type="similarity">
    <text evidence="6">Belongs to the dicarboxylate/amino acid:cation symporter (DAACS) (TC 2.A.23) family.</text>
</comment>
<feature type="transmembrane region" description="Helical" evidence="6">
    <location>
        <begin position="27"/>
        <end position="46"/>
    </location>
</feature>
<evidence type="ECO:0000256" key="2">
    <source>
        <dbReference type="ARBA" id="ARBA00022448"/>
    </source>
</evidence>
<dbReference type="Pfam" id="PF00375">
    <property type="entry name" value="SDF"/>
    <property type="match status" value="1"/>
</dbReference>
<name>A0ABQ9DZZ1_TEGGR</name>
<dbReference type="Proteomes" id="UP001217089">
    <property type="component" value="Unassembled WGS sequence"/>
</dbReference>
<evidence type="ECO:0000256" key="5">
    <source>
        <dbReference type="ARBA" id="ARBA00023136"/>
    </source>
</evidence>
<reference evidence="7 8" key="1">
    <citation type="submission" date="2022-12" db="EMBL/GenBank/DDBJ databases">
        <title>Chromosome-level genome of Tegillarca granosa.</title>
        <authorList>
            <person name="Kim J."/>
        </authorList>
    </citation>
    <scope>NUCLEOTIDE SEQUENCE [LARGE SCALE GENOMIC DNA]</scope>
    <source>
        <strain evidence="7">Teg-2019</strain>
        <tissue evidence="7">Adductor muscle</tissue>
    </source>
</reference>
<organism evidence="7 8">
    <name type="scientific">Tegillarca granosa</name>
    <name type="common">Malaysian cockle</name>
    <name type="synonym">Anadara granosa</name>
    <dbReference type="NCBI Taxonomy" id="220873"/>
    <lineage>
        <taxon>Eukaryota</taxon>
        <taxon>Metazoa</taxon>
        <taxon>Spiralia</taxon>
        <taxon>Lophotrochozoa</taxon>
        <taxon>Mollusca</taxon>
        <taxon>Bivalvia</taxon>
        <taxon>Autobranchia</taxon>
        <taxon>Pteriomorphia</taxon>
        <taxon>Arcoida</taxon>
        <taxon>Arcoidea</taxon>
        <taxon>Arcidae</taxon>
        <taxon>Tegillarca</taxon>
    </lineage>
</organism>
<protein>
    <recommendedName>
        <fullName evidence="6">Amino acid transporter</fullName>
    </recommendedName>
</protein>
<evidence type="ECO:0000256" key="3">
    <source>
        <dbReference type="ARBA" id="ARBA00022692"/>
    </source>
</evidence>
<accession>A0ABQ9DZZ1</accession>
<dbReference type="EMBL" id="JARBDR010000921">
    <property type="protein sequence ID" value="KAJ8298791.1"/>
    <property type="molecule type" value="Genomic_DNA"/>
</dbReference>
<keyword evidence="5 6" id="KW-0472">Membrane</keyword>
<keyword evidence="3 6" id="KW-0812">Transmembrane</keyword>
<dbReference type="InterPro" id="IPR036458">
    <property type="entry name" value="Na:dicarbo_symporter_sf"/>
</dbReference>
<evidence type="ECO:0000313" key="7">
    <source>
        <dbReference type="EMBL" id="KAJ8298791.1"/>
    </source>
</evidence>
<gene>
    <name evidence="7" type="ORF">KUTeg_022851</name>
</gene>
<feature type="transmembrane region" description="Helical" evidence="6">
    <location>
        <begin position="99"/>
        <end position="123"/>
    </location>
</feature>
<comment type="subcellular location">
    <subcellularLocation>
        <location evidence="1 6">Membrane</location>
        <topology evidence="1 6">Multi-pass membrane protein</topology>
    </subcellularLocation>
</comment>
<feature type="transmembrane region" description="Helical" evidence="6">
    <location>
        <begin position="66"/>
        <end position="87"/>
    </location>
</feature>
<dbReference type="SUPFAM" id="SSF118215">
    <property type="entry name" value="Proton glutamate symport protein"/>
    <property type="match status" value="1"/>
</dbReference>
<evidence type="ECO:0000313" key="8">
    <source>
        <dbReference type="Proteomes" id="UP001217089"/>
    </source>
</evidence>
<proteinExistence type="inferred from homology"/>
<dbReference type="PANTHER" id="PTHR11958:SF99">
    <property type="entry name" value="SODIUM-DEPENDENT EXCITATORY AMINO ACID TRANSPORTER GLT-6-RELATED"/>
    <property type="match status" value="1"/>
</dbReference>
<evidence type="ECO:0000256" key="6">
    <source>
        <dbReference type="RuleBase" id="RU361216"/>
    </source>
</evidence>
<keyword evidence="6" id="KW-0769">Symport</keyword>
<comment type="caution">
    <text evidence="7">The sequence shown here is derived from an EMBL/GenBank/DDBJ whole genome shotgun (WGS) entry which is preliminary data.</text>
</comment>
<dbReference type="Gene3D" id="1.10.3860.10">
    <property type="entry name" value="Sodium:dicarboxylate symporter"/>
    <property type="match status" value="1"/>
</dbReference>
<sequence>MELPNGENQDGKNTGNEKFKNCLQENILVFFVLLGAGIGFGIGFGVRPLESTSDAVMWLGLPGDIFMRMLKMTIVPLIIASLIAGTASLDPRANGKMGIMSVGFVILSNFFGAFLAVAMFFIFRPDASFQWSVAIVDKNP</sequence>
<keyword evidence="2 6" id="KW-0813">Transport</keyword>
<dbReference type="PRINTS" id="PR00173">
    <property type="entry name" value="EDTRNSPORT"/>
</dbReference>
<comment type="caution">
    <text evidence="6">Lacks conserved residue(s) required for the propagation of feature annotation.</text>
</comment>
<evidence type="ECO:0000256" key="4">
    <source>
        <dbReference type="ARBA" id="ARBA00022989"/>
    </source>
</evidence>
<keyword evidence="4 6" id="KW-1133">Transmembrane helix</keyword>
<dbReference type="InterPro" id="IPR050746">
    <property type="entry name" value="DAACS"/>
</dbReference>
<dbReference type="InterPro" id="IPR001991">
    <property type="entry name" value="Na-dicarboxylate_symporter"/>
</dbReference>
<keyword evidence="8" id="KW-1185">Reference proteome</keyword>
<dbReference type="PANTHER" id="PTHR11958">
    <property type="entry name" value="SODIUM/DICARBOXYLATE SYMPORTER-RELATED"/>
    <property type="match status" value="1"/>
</dbReference>
<evidence type="ECO:0000256" key="1">
    <source>
        <dbReference type="ARBA" id="ARBA00004141"/>
    </source>
</evidence>